<gene>
    <name evidence="1" type="ORF">DPC56_00770</name>
</gene>
<evidence type="ECO:0000313" key="2">
    <source>
        <dbReference type="Proteomes" id="UP000249782"/>
    </source>
</evidence>
<protein>
    <recommendedName>
        <fullName evidence="3">Zn-ribbon containing protein</fullName>
    </recommendedName>
</protein>
<dbReference type="InterPro" id="IPR018645">
    <property type="entry name" value="OapC-like"/>
</dbReference>
<evidence type="ECO:0000313" key="1">
    <source>
        <dbReference type="EMBL" id="RAO79845.1"/>
    </source>
</evidence>
<evidence type="ECO:0008006" key="3">
    <source>
        <dbReference type="Google" id="ProtNLM"/>
    </source>
</evidence>
<keyword evidence="2" id="KW-1185">Reference proteome</keyword>
<sequence>MHQCINCGAKYKNVAELSDGCPKCGGRYFKYTHKKRQENKSPDGSIETIMIHENGIYEVNLTPLLEDDSIIVSDEEGKYVIDLNFLLKKHLKKRS</sequence>
<dbReference type="EMBL" id="QLOE01000001">
    <property type="protein sequence ID" value="RAO79845.1"/>
    <property type="molecule type" value="Genomic_DNA"/>
</dbReference>
<dbReference type="RefSeq" id="WP_112093155.1">
    <property type="nucleotide sequence ID" value="NZ_QLOE01000001.1"/>
</dbReference>
<reference evidence="1 2" key="1">
    <citation type="submission" date="2018-06" db="EMBL/GenBank/DDBJ databases">
        <title>Draft genome sequence of hyperthermophilic methanogen Methanothermobacter tenebrarum sp. MCM-B 1447.</title>
        <authorList>
            <person name="Pore S.D."/>
            <person name="Dagar S."/>
            <person name="Dhakephalkar P.K."/>
        </authorList>
    </citation>
    <scope>NUCLEOTIDE SEQUENCE [LARGE SCALE GENOMIC DNA]</scope>
    <source>
        <strain evidence="1 2">MCM B 1447</strain>
    </source>
</reference>
<comment type="caution">
    <text evidence="1">The sequence shown here is derived from an EMBL/GenBank/DDBJ whole genome shotgun (WGS) entry which is preliminary data.</text>
</comment>
<dbReference type="Proteomes" id="UP000249782">
    <property type="component" value="Unassembled WGS sequence"/>
</dbReference>
<dbReference type="AlphaFoldDB" id="A0A328PIZ3"/>
<organism evidence="1 2">
    <name type="scientific">Methanothermobacter tenebrarum</name>
    <dbReference type="NCBI Taxonomy" id="680118"/>
    <lineage>
        <taxon>Archaea</taxon>
        <taxon>Methanobacteriati</taxon>
        <taxon>Methanobacteriota</taxon>
        <taxon>Methanomada group</taxon>
        <taxon>Methanobacteria</taxon>
        <taxon>Methanobacteriales</taxon>
        <taxon>Methanobacteriaceae</taxon>
        <taxon>Methanothermobacter</taxon>
    </lineage>
</organism>
<dbReference type="Pfam" id="PF09845">
    <property type="entry name" value="OapC"/>
    <property type="match status" value="1"/>
</dbReference>
<dbReference type="OrthoDB" id="78050at2157"/>
<name>A0A328PIZ3_9EURY</name>
<accession>A0A328PIZ3</accession>
<proteinExistence type="predicted"/>